<feature type="modified residue" description="N6-(pyridoxal phosphate)lysine" evidence="8 9">
    <location>
        <position position="303"/>
    </location>
</feature>
<dbReference type="SUPFAM" id="SSF53383">
    <property type="entry name" value="PLP-dependent transferases"/>
    <property type="match status" value="1"/>
</dbReference>
<gene>
    <name evidence="8" type="primary">selA</name>
    <name evidence="11" type="ORF">SAMN02745206_02629</name>
</gene>
<dbReference type="RefSeq" id="WP_073040215.1">
    <property type="nucleotide sequence ID" value="NZ_FQVB01000026.1"/>
</dbReference>
<evidence type="ECO:0000256" key="3">
    <source>
        <dbReference type="ARBA" id="ARBA00022679"/>
    </source>
</evidence>
<dbReference type="InterPro" id="IPR004534">
    <property type="entry name" value="SelA_trans"/>
</dbReference>
<dbReference type="EMBL" id="FQVB01000026">
    <property type="protein sequence ID" value="SHF76751.1"/>
    <property type="molecule type" value="Genomic_DNA"/>
</dbReference>
<dbReference type="Pfam" id="PF12390">
    <property type="entry name" value="Se-cys_synth_N"/>
    <property type="match status" value="1"/>
</dbReference>
<dbReference type="InterPro" id="IPR015421">
    <property type="entry name" value="PyrdxlP-dep_Trfase_major"/>
</dbReference>
<comment type="similarity">
    <text evidence="7 8">Belongs to the SelA family.</text>
</comment>
<dbReference type="Gene3D" id="3.40.640.10">
    <property type="entry name" value="Type I PLP-dependent aspartate aminotransferase-like (Major domain)"/>
    <property type="match status" value="1"/>
</dbReference>
<comment type="pathway">
    <text evidence="8">Aminoacyl-tRNA biosynthesis; selenocysteinyl-tRNA(Sec) biosynthesis; selenocysteinyl-tRNA(Sec) from L-seryl-tRNA(Sec) (bacterial route): step 1/1.</text>
</comment>
<keyword evidence="5 8" id="KW-0648">Protein biosynthesis</keyword>
<organism evidence="11 12">
    <name type="scientific">Desulfacinum infernum DSM 9756</name>
    <dbReference type="NCBI Taxonomy" id="1121391"/>
    <lineage>
        <taxon>Bacteria</taxon>
        <taxon>Pseudomonadati</taxon>
        <taxon>Thermodesulfobacteriota</taxon>
        <taxon>Syntrophobacteria</taxon>
        <taxon>Syntrophobacterales</taxon>
        <taxon>Syntrophobacteraceae</taxon>
        <taxon>Desulfacinum</taxon>
    </lineage>
</organism>
<evidence type="ECO:0000256" key="2">
    <source>
        <dbReference type="ARBA" id="ARBA00022490"/>
    </source>
</evidence>
<evidence type="ECO:0000256" key="6">
    <source>
        <dbReference type="ARBA" id="ARBA00023266"/>
    </source>
</evidence>
<evidence type="ECO:0000256" key="5">
    <source>
        <dbReference type="ARBA" id="ARBA00022917"/>
    </source>
</evidence>
<keyword evidence="12" id="KW-1185">Reference proteome</keyword>
<evidence type="ECO:0000256" key="9">
    <source>
        <dbReference type="PIRSR" id="PIRSR618319-50"/>
    </source>
</evidence>
<dbReference type="STRING" id="1121391.SAMN02745206_02629"/>
<evidence type="ECO:0000256" key="7">
    <source>
        <dbReference type="ARBA" id="ARBA00044507"/>
    </source>
</evidence>
<evidence type="ECO:0000259" key="10">
    <source>
        <dbReference type="Pfam" id="PF12390"/>
    </source>
</evidence>
<dbReference type="PANTHER" id="PTHR32328">
    <property type="entry name" value="L-SERYL-TRNA(SEC) SELENIUM TRANSFERASE"/>
    <property type="match status" value="1"/>
</dbReference>
<proteinExistence type="inferred from homology"/>
<name>A0A1M5ECE3_9BACT</name>
<evidence type="ECO:0000256" key="4">
    <source>
        <dbReference type="ARBA" id="ARBA00022898"/>
    </source>
</evidence>
<feature type="domain" description="L-seryl-tRNA selenium transferase N-terminal" evidence="10">
    <location>
        <begin position="13"/>
        <end position="49"/>
    </location>
</feature>
<evidence type="ECO:0000313" key="12">
    <source>
        <dbReference type="Proteomes" id="UP000184076"/>
    </source>
</evidence>
<dbReference type="NCBIfam" id="TIGR00474">
    <property type="entry name" value="selA"/>
    <property type="match status" value="1"/>
</dbReference>
<dbReference type="GO" id="GO:0001717">
    <property type="term" value="P:conversion of seryl-tRNAsec to selenocys-tRNAsec"/>
    <property type="evidence" value="ECO:0007669"/>
    <property type="project" value="UniProtKB-UniRule"/>
</dbReference>
<protein>
    <recommendedName>
        <fullName evidence="8">L-seryl-tRNA(Sec) selenium transferase</fullName>
        <ecNumber evidence="8">2.9.1.1</ecNumber>
    </recommendedName>
    <alternativeName>
        <fullName evidence="8">Selenocysteine synthase</fullName>
        <shortName evidence="8">Sec synthase</shortName>
    </alternativeName>
    <alternativeName>
        <fullName evidence="8">Selenocysteinyl-tRNA(Sec) synthase</fullName>
    </alternativeName>
</protein>
<keyword evidence="4 8" id="KW-0663">Pyridoxal phosphate</keyword>
<reference evidence="12" key="1">
    <citation type="submission" date="2016-11" db="EMBL/GenBank/DDBJ databases">
        <authorList>
            <person name="Varghese N."/>
            <person name="Submissions S."/>
        </authorList>
    </citation>
    <scope>NUCLEOTIDE SEQUENCE [LARGE SCALE GENOMIC DNA]</scope>
    <source>
        <strain evidence="12">DSM 9756</strain>
    </source>
</reference>
<dbReference type="InterPro" id="IPR018319">
    <property type="entry name" value="SelA-like"/>
</dbReference>
<evidence type="ECO:0000256" key="8">
    <source>
        <dbReference type="HAMAP-Rule" id="MF_00423"/>
    </source>
</evidence>
<dbReference type="HAMAP" id="MF_00423">
    <property type="entry name" value="SelA"/>
    <property type="match status" value="1"/>
</dbReference>
<keyword evidence="6 8" id="KW-0711">Selenium</keyword>
<dbReference type="UniPathway" id="UPA00906">
    <property type="reaction ID" value="UER00896"/>
</dbReference>
<comment type="function">
    <text evidence="8">Converts seryl-tRNA(Sec) to selenocysteinyl-tRNA(Sec) required for selenoprotein biosynthesis.</text>
</comment>
<dbReference type="InterPro" id="IPR015424">
    <property type="entry name" value="PyrdxlP-dep_Trfase"/>
</dbReference>
<dbReference type="Proteomes" id="UP000184076">
    <property type="component" value="Unassembled WGS sequence"/>
</dbReference>
<comment type="cofactor">
    <cofactor evidence="1 8 9">
        <name>pyridoxal 5'-phosphate</name>
        <dbReference type="ChEBI" id="CHEBI:597326"/>
    </cofactor>
</comment>
<comment type="catalytic activity">
    <reaction evidence="8">
        <text>L-seryl-tRNA(Sec) + selenophosphate + H(+) = L-selenocysteinyl-tRNA(Sec) + phosphate</text>
        <dbReference type="Rhea" id="RHEA:22728"/>
        <dbReference type="Rhea" id="RHEA-COMP:9742"/>
        <dbReference type="Rhea" id="RHEA-COMP:9743"/>
        <dbReference type="ChEBI" id="CHEBI:15378"/>
        <dbReference type="ChEBI" id="CHEBI:16144"/>
        <dbReference type="ChEBI" id="CHEBI:43474"/>
        <dbReference type="ChEBI" id="CHEBI:78533"/>
        <dbReference type="ChEBI" id="CHEBI:78573"/>
        <dbReference type="EC" id="2.9.1.1"/>
    </reaction>
</comment>
<evidence type="ECO:0000313" key="11">
    <source>
        <dbReference type="EMBL" id="SHF76751.1"/>
    </source>
</evidence>
<dbReference type="GO" id="GO:0005737">
    <property type="term" value="C:cytoplasm"/>
    <property type="evidence" value="ECO:0007669"/>
    <property type="project" value="UniProtKB-SubCell"/>
</dbReference>
<dbReference type="OrthoDB" id="9787096at2"/>
<dbReference type="GO" id="GO:0001514">
    <property type="term" value="P:selenocysteine incorporation"/>
    <property type="evidence" value="ECO:0007669"/>
    <property type="project" value="UniProtKB-UniRule"/>
</dbReference>
<keyword evidence="2 8" id="KW-0963">Cytoplasm</keyword>
<evidence type="ECO:0000256" key="1">
    <source>
        <dbReference type="ARBA" id="ARBA00001933"/>
    </source>
</evidence>
<dbReference type="Pfam" id="PF03841">
    <property type="entry name" value="SelA"/>
    <property type="match status" value="1"/>
</dbReference>
<dbReference type="EC" id="2.9.1.1" evidence="8"/>
<comment type="subcellular location">
    <subcellularLocation>
        <location evidence="8">Cytoplasm</location>
    </subcellularLocation>
</comment>
<dbReference type="PANTHER" id="PTHR32328:SF0">
    <property type="entry name" value="L-SERYL-TRNA(SEC) SELENIUM TRANSFERASE"/>
    <property type="match status" value="1"/>
</dbReference>
<dbReference type="InterPro" id="IPR025862">
    <property type="entry name" value="SelA_trans_N_dom"/>
</dbReference>
<dbReference type="AlphaFoldDB" id="A0A1M5ECE3"/>
<keyword evidence="3 8" id="KW-0808">Transferase</keyword>
<sequence length="478" mass="52573">MESTGRAGKQDLLRRLPSVDEILKQPAIAEALERIPRKLLLESIREALDIQRRRILAEQAGEESFSLDVRWLASEAVRLAEKKNEFTLRPVVNATGIVVHTNLGRSLLAMEALERLQEVCRAYNNLEYDLAAGRRGSRYVHAEAVLREITGAEAALVVNNNAAAVFLVLNTLAKGREVIVSRGQLVEIGGSFRIPDVMAASGAVLREVGCTNRTHLRDYEQAITEQTALLMKVHCSNYRVIGFTAEVPLEDMARLAHSRGLLAVEDLGSGSLVDVSPFGLPEEPTAQQALKAGADVVTFSGDKLLGGPQAGIILGRRDVIDRCKKNPLTRALRVDKMTLAALEATLRLYRDERRAFAAVPTLRMIATPLETLRERAEELARLIRTCPGAQRLSVQVERNVSQVGGGSLPERDLPTYVVSIRSATWSAARLEQALRHHTIPVIGRIESDRYLLDVRTLQPGDTQIIAEAFQALLADTKS</sequence>
<dbReference type="GO" id="GO:0004125">
    <property type="term" value="F:L-seryl-tRNA(Sec) selenium transferase activity"/>
    <property type="evidence" value="ECO:0007669"/>
    <property type="project" value="UniProtKB-UniRule"/>
</dbReference>
<accession>A0A1M5ECE3</accession>
<dbReference type="Gene3D" id="3.90.1150.180">
    <property type="match status" value="1"/>
</dbReference>